<comment type="caution">
    <text evidence="1">The sequence shown here is derived from an EMBL/GenBank/DDBJ whole genome shotgun (WGS) entry which is preliminary data.</text>
</comment>
<reference evidence="2" key="1">
    <citation type="journal article" date="2022" name="Mol. Ecol. Resour.">
        <title>The genomes of chicory, endive, great burdock and yacon provide insights into Asteraceae palaeo-polyploidization history and plant inulin production.</title>
        <authorList>
            <person name="Fan W."/>
            <person name="Wang S."/>
            <person name="Wang H."/>
            <person name="Wang A."/>
            <person name="Jiang F."/>
            <person name="Liu H."/>
            <person name="Zhao H."/>
            <person name="Xu D."/>
            <person name="Zhang Y."/>
        </authorList>
    </citation>
    <scope>NUCLEOTIDE SEQUENCE [LARGE SCALE GENOMIC DNA]</scope>
    <source>
        <strain evidence="2">cv. Yunnan</strain>
    </source>
</reference>
<reference evidence="1 2" key="2">
    <citation type="journal article" date="2022" name="Mol. Ecol. Resour.">
        <title>The genomes of chicory, endive, great burdock and yacon provide insights into Asteraceae paleo-polyploidization history and plant inulin production.</title>
        <authorList>
            <person name="Fan W."/>
            <person name="Wang S."/>
            <person name="Wang H."/>
            <person name="Wang A."/>
            <person name="Jiang F."/>
            <person name="Liu H."/>
            <person name="Zhao H."/>
            <person name="Xu D."/>
            <person name="Zhang Y."/>
        </authorList>
    </citation>
    <scope>NUCLEOTIDE SEQUENCE [LARGE SCALE GENOMIC DNA]</scope>
    <source>
        <strain evidence="2">cv. Yunnan</strain>
        <tissue evidence="1">Leaves</tissue>
    </source>
</reference>
<dbReference type="EMBL" id="CM042018">
    <property type="protein sequence ID" value="KAI3826764.1"/>
    <property type="molecule type" value="Genomic_DNA"/>
</dbReference>
<evidence type="ECO:0000313" key="1">
    <source>
        <dbReference type="EMBL" id="KAI3826764.1"/>
    </source>
</evidence>
<name>A0ACB9K3C8_9ASTR</name>
<gene>
    <name evidence="1" type="ORF">L1987_00817</name>
</gene>
<keyword evidence="2" id="KW-1185">Reference proteome</keyword>
<organism evidence="1 2">
    <name type="scientific">Smallanthus sonchifolius</name>
    <dbReference type="NCBI Taxonomy" id="185202"/>
    <lineage>
        <taxon>Eukaryota</taxon>
        <taxon>Viridiplantae</taxon>
        <taxon>Streptophyta</taxon>
        <taxon>Embryophyta</taxon>
        <taxon>Tracheophyta</taxon>
        <taxon>Spermatophyta</taxon>
        <taxon>Magnoliopsida</taxon>
        <taxon>eudicotyledons</taxon>
        <taxon>Gunneridae</taxon>
        <taxon>Pentapetalae</taxon>
        <taxon>asterids</taxon>
        <taxon>campanulids</taxon>
        <taxon>Asterales</taxon>
        <taxon>Asteraceae</taxon>
        <taxon>Asteroideae</taxon>
        <taxon>Heliantheae alliance</taxon>
        <taxon>Millerieae</taxon>
        <taxon>Smallanthus</taxon>
    </lineage>
</organism>
<dbReference type="Proteomes" id="UP001056120">
    <property type="component" value="Linkage Group LG01"/>
</dbReference>
<sequence>MFDPFSILSTNPTTSFPFCSSSTTKRRLPPVASVDSSLLTQLLPTTIKDSGDEASRRRPVGNVVITPAPMDCKRRRVTQVPGVIIVGAGVAGAALACTLEKQVKSLISGKNVHNGYFVGPNQMASKTYVSRFKESNEEQRVDRFIRLQNVIKQCDGSDHRENIQLLLHLSPLERCKHAIELEKRAI</sequence>
<protein>
    <submittedName>
        <fullName evidence="1">Uncharacterized protein</fullName>
    </submittedName>
</protein>
<accession>A0ACB9K3C8</accession>
<evidence type="ECO:0000313" key="2">
    <source>
        <dbReference type="Proteomes" id="UP001056120"/>
    </source>
</evidence>
<proteinExistence type="predicted"/>